<dbReference type="Proteomes" id="UP000019132">
    <property type="component" value="Unassembled WGS sequence"/>
</dbReference>
<dbReference type="EMBL" id="GL376603">
    <property type="status" value="NOT_ANNOTATED_CDS"/>
    <property type="molecule type" value="Genomic_DNA"/>
</dbReference>
<evidence type="ECO:0000256" key="1">
    <source>
        <dbReference type="SAM" id="MobiDB-lite"/>
    </source>
</evidence>
<feature type="region of interest" description="Disordered" evidence="1">
    <location>
        <begin position="407"/>
        <end position="428"/>
    </location>
</feature>
<keyword evidence="3" id="KW-1185">Reference proteome</keyword>
<dbReference type="HOGENOM" id="CLU_272685_0_0_1"/>
<sequence>MLGEYALQSLHEILATSFGVNGDRSIVPPDQASAPEETIKQYETAMALQTHPHFSRITPDGRFVECKCASLIVLSGPWDLAKFEEHLVEKQKKKENRAAKRLEADGVPNKQQRKATRTLTKSAAAVRLKKKSFPREIHWDVATARNVFPCPGLRDDKMMAFVDAAVHLTGGARPRHKIAYELFPALFDADKAPSNSKKIAARLSEEEKLLLHDAIEAETLWFIDKDGGSVRSFDCKGVIEVGKGETVCAHCAELRSNVSLRTAVTSKVMKKKQQQPANPLHRKFCSSRVFSVLESEFNMQDEYARVLRDLSLVELADDSALNMWLDMAELGIHGAFDSHATLLGLVESMATLKDKERRGVGMQNMNYNHHLDAFMRSMAEISVDACDFFQHHLCGRKQKILLGRKRSKTLAHQQQQPHNNSSDPDEVLQPSTEELQMLQQHQQLLYEDAASSLHQTDGFAHLLDASNSSMMPNLSMSDIQDVDLSAFTTTATATSSTSVSTHAELSHSMAAEVDGHNSSALEQHGAVDNTGVMTSESPHGTNDHEDEEMEEDEGNDGNSDRFLSQLASSNGSSTRDQSADATTTATPAPQAPPRIPLDHMPCTGLRSEKVENYVKTAVQIIGGSRPKYVIAKELFPQVFQDAKTVKIGEKLNDQQKRVLQDAVFSECLWRVDKVGNCVRSLRCARIAETRAKGVCKPCWDLKTVANFRSVLSRAKVPKNLENVKFMPSMYTESDPFLRKLSKNASFRALYQLVKQRGPEDPKKVTFWLRCARMGVFGNFRTHPVFEGLMESMVEIKDKERRGVGKQNMQYSKPLDDFMNALSAISMEAFEVFASHFCGRTIRSQKVKKRKLSSTIASSLYEAHSDALHATATSSAEGVMVNGLHGAMDDGMHLHQHQHTELLNNNIMDIEQHANQHQQLAEDLLGSRPMSASDLEENQRFMDRMLDEVRLSHDMQLHDDHHHRSSLDNSTALDPRTYLDEEGVLTTEI</sequence>
<dbReference type="EnsemblProtists" id="PYU1_T003403">
    <property type="protein sequence ID" value="PYU1_T003403"/>
    <property type="gene ID" value="PYU1_G003393"/>
</dbReference>
<dbReference type="VEuPathDB" id="FungiDB:PYU1_G003393"/>
<feature type="compositionally biased region" description="Low complexity" evidence="1">
    <location>
        <begin position="573"/>
        <end position="588"/>
    </location>
</feature>
<proteinExistence type="predicted"/>
<name>K3WEL2_GLOUD</name>
<dbReference type="InParanoid" id="K3WEL2"/>
<organism evidence="2 3">
    <name type="scientific">Globisporangium ultimum (strain ATCC 200006 / CBS 805.95 / DAOM BR144)</name>
    <name type="common">Pythium ultimum</name>
    <dbReference type="NCBI Taxonomy" id="431595"/>
    <lineage>
        <taxon>Eukaryota</taxon>
        <taxon>Sar</taxon>
        <taxon>Stramenopiles</taxon>
        <taxon>Oomycota</taxon>
        <taxon>Peronosporomycetes</taxon>
        <taxon>Pythiales</taxon>
        <taxon>Pythiaceae</taxon>
        <taxon>Globisporangium</taxon>
    </lineage>
</organism>
<protein>
    <submittedName>
        <fullName evidence="2">Uncharacterized protein</fullName>
    </submittedName>
</protein>
<dbReference type="eggNOG" id="ENOG502QTG3">
    <property type="taxonomic scope" value="Eukaryota"/>
</dbReference>
<dbReference type="OMA" id="KQNMQYS"/>
<feature type="region of interest" description="Disordered" evidence="1">
    <location>
        <begin position="959"/>
        <end position="988"/>
    </location>
</feature>
<dbReference type="AlphaFoldDB" id="K3WEL2"/>
<dbReference type="STRING" id="431595.K3WEL2"/>
<evidence type="ECO:0000313" key="2">
    <source>
        <dbReference type="EnsemblProtists" id="PYU1_T003403"/>
    </source>
</evidence>
<reference evidence="3" key="1">
    <citation type="journal article" date="2010" name="Genome Biol.">
        <title>Genome sequence of the necrotrophic plant pathogen Pythium ultimum reveals original pathogenicity mechanisms and effector repertoire.</title>
        <authorList>
            <person name="Levesque C.A."/>
            <person name="Brouwer H."/>
            <person name="Cano L."/>
            <person name="Hamilton J.P."/>
            <person name="Holt C."/>
            <person name="Huitema E."/>
            <person name="Raffaele S."/>
            <person name="Robideau G.P."/>
            <person name="Thines M."/>
            <person name="Win J."/>
            <person name="Zerillo M.M."/>
            <person name="Beakes G.W."/>
            <person name="Boore J.L."/>
            <person name="Busam D."/>
            <person name="Dumas B."/>
            <person name="Ferriera S."/>
            <person name="Fuerstenberg S.I."/>
            <person name="Gachon C.M."/>
            <person name="Gaulin E."/>
            <person name="Govers F."/>
            <person name="Grenville-Briggs L."/>
            <person name="Horner N."/>
            <person name="Hostetler J."/>
            <person name="Jiang R.H."/>
            <person name="Johnson J."/>
            <person name="Krajaejun T."/>
            <person name="Lin H."/>
            <person name="Meijer H.J."/>
            <person name="Moore B."/>
            <person name="Morris P."/>
            <person name="Phuntmart V."/>
            <person name="Puiu D."/>
            <person name="Shetty J."/>
            <person name="Stajich J.E."/>
            <person name="Tripathy S."/>
            <person name="Wawra S."/>
            <person name="van West P."/>
            <person name="Whitty B.R."/>
            <person name="Coutinho P.M."/>
            <person name="Henrissat B."/>
            <person name="Martin F."/>
            <person name="Thomas P.D."/>
            <person name="Tyler B.M."/>
            <person name="De Vries R.P."/>
            <person name="Kamoun S."/>
            <person name="Yandell M."/>
            <person name="Tisserat N."/>
            <person name="Buell C.R."/>
        </authorList>
    </citation>
    <scope>NUCLEOTIDE SEQUENCE</scope>
    <source>
        <strain evidence="3">DAOM:BR144</strain>
    </source>
</reference>
<accession>K3WEL2</accession>
<reference evidence="3" key="2">
    <citation type="submission" date="2010-04" db="EMBL/GenBank/DDBJ databases">
        <authorList>
            <person name="Buell R."/>
            <person name="Hamilton J."/>
            <person name="Hostetler J."/>
        </authorList>
    </citation>
    <scope>NUCLEOTIDE SEQUENCE [LARGE SCALE GENOMIC DNA]</scope>
    <source>
        <strain evidence="3">DAOM:BR144</strain>
    </source>
</reference>
<evidence type="ECO:0000313" key="3">
    <source>
        <dbReference type="Proteomes" id="UP000019132"/>
    </source>
</evidence>
<feature type="compositionally biased region" description="Acidic residues" evidence="1">
    <location>
        <begin position="544"/>
        <end position="555"/>
    </location>
</feature>
<feature type="region of interest" description="Disordered" evidence="1">
    <location>
        <begin position="528"/>
        <end position="598"/>
    </location>
</feature>
<feature type="compositionally biased region" description="Polar residues" evidence="1">
    <location>
        <begin position="561"/>
        <end position="572"/>
    </location>
</feature>
<feature type="compositionally biased region" description="Polar residues" evidence="1">
    <location>
        <begin position="410"/>
        <end position="422"/>
    </location>
</feature>
<reference evidence="2" key="3">
    <citation type="submission" date="2015-02" db="UniProtKB">
        <authorList>
            <consortium name="EnsemblProtists"/>
        </authorList>
    </citation>
    <scope>IDENTIFICATION</scope>
    <source>
        <strain evidence="2">DAOM BR144</strain>
    </source>
</reference>